<protein>
    <submittedName>
        <fullName evidence="1">Uncharacterized protein</fullName>
    </submittedName>
</protein>
<evidence type="ECO:0000313" key="2">
    <source>
        <dbReference type="Proteomes" id="UP000298652"/>
    </source>
</evidence>
<proteinExistence type="predicted"/>
<gene>
    <name evidence="1" type="ORF">SEVIR_1G170800v2</name>
</gene>
<keyword evidence="2" id="KW-1185">Reference proteome</keyword>
<accession>A0A4U6WE41</accession>
<reference evidence="1" key="1">
    <citation type="submission" date="2019-03" db="EMBL/GenBank/DDBJ databases">
        <title>WGS assembly of Setaria viridis.</title>
        <authorList>
            <person name="Huang P."/>
            <person name="Jenkins J."/>
            <person name="Grimwood J."/>
            <person name="Barry K."/>
            <person name="Healey A."/>
            <person name="Mamidi S."/>
            <person name="Sreedasyam A."/>
            <person name="Shu S."/>
            <person name="Feldman M."/>
            <person name="Wu J."/>
            <person name="Yu Y."/>
            <person name="Chen C."/>
            <person name="Johnson J."/>
            <person name="Rokhsar D."/>
            <person name="Baxter I."/>
            <person name="Schmutz J."/>
            <person name="Brutnell T."/>
            <person name="Kellogg E."/>
        </authorList>
    </citation>
    <scope>NUCLEOTIDE SEQUENCE [LARGE SCALE GENOMIC DNA]</scope>
</reference>
<organism evidence="1 2">
    <name type="scientific">Setaria viridis</name>
    <name type="common">Green bristlegrass</name>
    <name type="synonym">Setaria italica subsp. viridis</name>
    <dbReference type="NCBI Taxonomy" id="4556"/>
    <lineage>
        <taxon>Eukaryota</taxon>
        <taxon>Viridiplantae</taxon>
        <taxon>Streptophyta</taxon>
        <taxon>Embryophyta</taxon>
        <taxon>Tracheophyta</taxon>
        <taxon>Spermatophyta</taxon>
        <taxon>Magnoliopsida</taxon>
        <taxon>Liliopsida</taxon>
        <taxon>Poales</taxon>
        <taxon>Poaceae</taxon>
        <taxon>PACMAD clade</taxon>
        <taxon>Panicoideae</taxon>
        <taxon>Panicodae</taxon>
        <taxon>Paniceae</taxon>
        <taxon>Cenchrinae</taxon>
        <taxon>Setaria</taxon>
    </lineage>
</organism>
<dbReference type="AlphaFoldDB" id="A0A4U6WE41"/>
<dbReference type="EMBL" id="CM016552">
    <property type="protein sequence ID" value="TKW39319.1"/>
    <property type="molecule type" value="Genomic_DNA"/>
</dbReference>
<dbReference type="Gramene" id="TKW39319">
    <property type="protein sequence ID" value="TKW39319"/>
    <property type="gene ID" value="SEVIR_1G170800v2"/>
</dbReference>
<dbReference type="Proteomes" id="UP000298652">
    <property type="component" value="Chromosome 1"/>
</dbReference>
<name>A0A4U6WE41_SETVI</name>
<sequence length="183" mass="20050">MVSSIVSRYRHSLRCLSYCKSLSHLCQPRAHDVPHSCSCSPGMRTPMCSRRLLCHPLQPHRHYAPLQTCRQLLACASRITRNAARGAQLGSRNSERLAAKDKGMFVDATTKASQLKALQNSLALCSKPVQLHVSMKKLPKMTKKPIAAAYLMKLSEAVSLEESTTKALGKILALGGVAARKLD</sequence>
<evidence type="ECO:0000313" key="1">
    <source>
        <dbReference type="EMBL" id="TKW39319.1"/>
    </source>
</evidence>